<evidence type="ECO:0000256" key="1">
    <source>
        <dbReference type="SAM" id="MobiDB-lite"/>
    </source>
</evidence>
<dbReference type="EMBL" id="FOIE01000009">
    <property type="protein sequence ID" value="SET85888.1"/>
    <property type="molecule type" value="Genomic_DNA"/>
</dbReference>
<protein>
    <recommendedName>
        <fullName evidence="2">DUF559 domain-containing protein</fullName>
    </recommendedName>
</protein>
<evidence type="ECO:0000313" key="3">
    <source>
        <dbReference type="EMBL" id="SET85888.1"/>
    </source>
</evidence>
<dbReference type="OrthoDB" id="3173471at2"/>
<organism evidence="3 4">
    <name type="scientific">Geodermatophilus poikilotrophus</name>
    <dbReference type="NCBI Taxonomy" id="1333667"/>
    <lineage>
        <taxon>Bacteria</taxon>
        <taxon>Bacillati</taxon>
        <taxon>Actinomycetota</taxon>
        <taxon>Actinomycetes</taxon>
        <taxon>Geodermatophilales</taxon>
        <taxon>Geodermatophilaceae</taxon>
        <taxon>Geodermatophilus</taxon>
    </lineage>
</organism>
<proteinExistence type="predicted"/>
<dbReference type="Proteomes" id="UP000198507">
    <property type="component" value="Unassembled WGS sequence"/>
</dbReference>
<feature type="region of interest" description="Disordered" evidence="1">
    <location>
        <begin position="1"/>
        <end position="20"/>
    </location>
</feature>
<gene>
    <name evidence="3" type="ORF">SAMN04488546_3920</name>
</gene>
<dbReference type="InterPro" id="IPR007569">
    <property type="entry name" value="DUF559"/>
</dbReference>
<sequence length="293" mass="32394">MPTPPVPPRVHRPTDRTRAHAEGISDWQLRHREVVRTSRDTYLLRAHAGELRGRLDAVLLGAPSSAVVSHLSAAALWGFEVPLVPDDGRVHLTVPRRGRVRSRADRVVHCSRVPTPEVRQLGGVTVTSPSRTWLDLAAVVPPPALLAVTDQMLARRFPEDEFPVVLGRAVGRRGVVTARRVLPWADPLAGSPMESVLRWLLLQAGLPRPVLQHVVRDAGGRFLGRVDLAWPEQRVAVDFDGEVHRDRRVFVDDLRRQNGLVLAGWTVLRFTSADVLGRPEAVARVTRGALVPT</sequence>
<evidence type="ECO:0000313" key="4">
    <source>
        <dbReference type="Proteomes" id="UP000198507"/>
    </source>
</evidence>
<feature type="domain" description="DUF559" evidence="2">
    <location>
        <begin position="226"/>
        <end position="283"/>
    </location>
</feature>
<dbReference type="AlphaFoldDB" id="A0A1I0HPI8"/>
<evidence type="ECO:0000259" key="2">
    <source>
        <dbReference type="Pfam" id="PF04480"/>
    </source>
</evidence>
<dbReference type="Pfam" id="PF04480">
    <property type="entry name" value="DUF559"/>
    <property type="match status" value="1"/>
</dbReference>
<accession>A0A1I0HPI8</accession>
<dbReference type="SUPFAM" id="SSF52980">
    <property type="entry name" value="Restriction endonuclease-like"/>
    <property type="match status" value="1"/>
</dbReference>
<dbReference type="InterPro" id="IPR011335">
    <property type="entry name" value="Restrct_endonuc-II-like"/>
</dbReference>
<dbReference type="RefSeq" id="WP_139206941.1">
    <property type="nucleotide sequence ID" value="NZ_FOIE01000009.1"/>
</dbReference>
<name>A0A1I0HPI8_9ACTN</name>
<keyword evidence="4" id="KW-1185">Reference proteome</keyword>
<reference evidence="4" key="1">
    <citation type="submission" date="2016-10" db="EMBL/GenBank/DDBJ databases">
        <authorList>
            <person name="Varghese N."/>
            <person name="Submissions S."/>
        </authorList>
    </citation>
    <scope>NUCLEOTIDE SEQUENCE [LARGE SCALE GENOMIC DNA]</scope>
    <source>
        <strain evidence="4">DSM 44209</strain>
    </source>
</reference>